<reference evidence="2 3" key="1">
    <citation type="journal article" date="2015" name="Nature">
        <title>rRNA introns, odd ribosomes, and small enigmatic genomes across a large radiation of phyla.</title>
        <authorList>
            <person name="Brown C.T."/>
            <person name="Hug L.A."/>
            <person name="Thomas B.C."/>
            <person name="Sharon I."/>
            <person name="Castelle C.J."/>
            <person name="Singh A."/>
            <person name="Wilkins M.J."/>
            <person name="Williams K.H."/>
            <person name="Banfield J.F."/>
        </authorList>
    </citation>
    <scope>NUCLEOTIDE SEQUENCE [LARGE SCALE GENOMIC DNA]</scope>
</reference>
<gene>
    <name evidence="2" type="ORF">UR88_C0001G0014</name>
</gene>
<name>A0A0G0G2S1_9BACT</name>
<accession>A0A0G0G2S1</accession>
<feature type="transmembrane region" description="Helical" evidence="1">
    <location>
        <begin position="6"/>
        <end position="23"/>
    </location>
</feature>
<dbReference type="Pfam" id="PF07610">
    <property type="entry name" value="DUF1573"/>
    <property type="match status" value="1"/>
</dbReference>
<dbReference type="Gene3D" id="2.60.40.10">
    <property type="entry name" value="Immunoglobulins"/>
    <property type="match status" value="1"/>
</dbReference>
<evidence type="ECO:0000313" key="2">
    <source>
        <dbReference type="EMBL" id="KKP86012.1"/>
    </source>
</evidence>
<protein>
    <recommendedName>
        <fullName evidence="4">PF07610 family protein</fullName>
    </recommendedName>
</protein>
<sequence>MKTKNIIYTLVVILLIAGFYIWGYSTKGGTAGSVQGVSTLNVSKGSLIATEKFYDFGAISMKNGNVVKEFTVTNFNDGDIILSKVLTSCMCTSAYIVKPDGTMKGPFGMSGHGAAPLSDEAIKPGENRIVRVVFDPNAHGPAGVGMIDRFITLTDTSDNTLQFEVKALVTP</sequence>
<evidence type="ECO:0000256" key="1">
    <source>
        <dbReference type="SAM" id="Phobius"/>
    </source>
</evidence>
<evidence type="ECO:0008006" key="4">
    <source>
        <dbReference type="Google" id="ProtNLM"/>
    </source>
</evidence>
<dbReference type="EMBL" id="LBQW01000001">
    <property type="protein sequence ID" value="KKP86012.1"/>
    <property type="molecule type" value="Genomic_DNA"/>
</dbReference>
<keyword evidence="1" id="KW-0812">Transmembrane</keyword>
<dbReference type="InterPro" id="IPR013783">
    <property type="entry name" value="Ig-like_fold"/>
</dbReference>
<proteinExistence type="predicted"/>
<keyword evidence="1" id="KW-1133">Transmembrane helix</keyword>
<organism evidence="2 3">
    <name type="scientific">Candidatus Nomurabacteria bacterium GW2011_GWA1_35_8</name>
    <dbReference type="NCBI Taxonomy" id="1618727"/>
    <lineage>
        <taxon>Bacteria</taxon>
        <taxon>Candidatus Nomuraibacteriota</taxon>
    </lineage>
</organism>
<dbReference type="InterPro" id="IPR011467">
    <property type="entry name" value="DUF1573"/>
</dbReference>
<dbReference type="AlphaFoldDB" id="A0A0G0G2S1"/>
<dbReference type="Proteomes" id="UP000186383">
    <property type="component" value="Unassembled WGS sequence"/>
</dbReference>
<comment type="caution">
    <text evidence="2">The sequence shown here is derived from an EMBL/GenBank/DDBJ whole genome shotgun (WGS) entry which is preliminary data.</text>
</comment>
<keyword evidence="1" id="KW-0472">Membrane</keyword>
<evidence type="ECO:0000313" key="3">
    <source>
        <dbReference type="Proteomes" id="UP000186383"/>
    </source>
</evidence>